<evidence type="ECO:0000256" key="1">
    <source>
        <dbReference type="SAM" id="MobiDB-lite"/>
    </source>
</evidence>
<dbReference type="GO" id="GO:0006874">
    <property type="term" value="P:intracellular calcium ion homeostasis"/>
    <property type="evidence" value="ECO:0007669"/>
    <property type="project" value="TreeGrafter"/>
</dbReference>
<keyword evidence="4" id="KW-1185">Reference proteome</keyword>
<reference evidence="3 4" key="1">
    <citation type="submission" date="2017-06" db="EMBL/GenBank/DDBJ databases">
        <title>Ant-infecting Ophiocordyceps genomes reveal a high diversity of potential behavioral manipulation genes and a possible major role for enterotoxins.</title>
        <authorList>
            <person name="De Bekker C."/>
            <person name="Evans H.C."/>
            <person name="Brachmann A."/>
            <person name="Hughes D.P."/>
        </authorList>
    </citation>
    <scope>NUCLEOTIDE SEQUENCE [LARGE SCALE GENOMIC DNA]</scope>
    <source>
        <strain evidence="3 4">1348a</strain>
    </source>
</reference>
<dbReference type="PROSITE" id="PS51391">
    <property type="entry name" value="CID"/>
    <property type="match status" value="1"/>
</dbReference>
<feature type="region of interest" description="Disordered" evidence="1">
    <location>
        <begin position="268"/>
        <end position="329"/>
    </location>
</feature>
<dbReference type="InterPro" id="IPR008942">
    <property type="entry name" value="ENTH_VHS"/>
</dbReference>
<evidence type="ECO:0000313" key="4">
    <source>
        <dbReference type="Proteomes" id="UP000224854"/>
    </source>
</evidence>
<dbReference type="PANTHER" id="PTHR12323">
    <property type="entry name" value="SR-RELATED CTD ASSOCIATED FACTOR 6"/>
    <property type="match status" value="1"/>
</dbReference>
<feature type="domain" description="CID" evidence="2">
    <location>
        <begin position="23"/>
        <end position="172"/>
    </location>
</feature>
<sequence>MADLAIAKAAFAASLMRSDPSPLSRGAVDEITVLLNKTLDECSRSNVQKCKNWIVAHIVASPGRTTLLGKYLVALSESLDTDFDRPSVKKRRLRLLYIVNDVLHHAIVKLDNQKLVPALEPHLPAMIAAASTFERSPSHLAKVSSLIDLWQERQHLPAAVIDRLHDSFSRASDKNSGTRIHMTDDELEQAKAAPYVLPEQHGEPLGPWNDLPAAALFHQLRPNSTIPLRRGQMHPMQLKPGPDWAAIQQAVSQTISDVDDLFSPDNAGGEIEGDLNALGEKGRLNQETGELETGSYYGWSRAFSQQQKARSDRPASPSPRGRKRQQSPR</sequence>
<protein>
    <recommendedName>
        <fullName evidence="2">CID domain-containing protein</fullName>
    </recommendedName>
</protein>
<dbReference type="Proteomes" id="UP000224854">
    <property type="component" value="Unassembled WGS sequence"/>
</dbReference>
<accession>A0A2C5Z2V3</accession>
<dbReference type="GO" id="GO:0048471">
    <property type="term" value="C:perinuclear region of cytoplasm"/>
    <property type="evidence" value="ECO:0007669"/>
    <property type="project" value="TreeGrafter"/>
</dbReference>
<dbReference type="EMBL" id="NJEU01000498">
    <property type="protein sequence ID" value="PHH73521.1"/>
    <property type="molecule type" value="Genomic_DNA"/>
</dbReference>
<gene>
    <name evidence="3" type="ORF">CDD82_5400</name>
</gene>
<dbReference type="Gene3D" id="1.25.40.90">
    <property type="match status" value="1"/>
</dbReference>
<name>A0A2C5Z2V3_9HYPO</name>
<dbReference type="Pfam" id="PF04818">
    <property type="entry name" value="CID"/>
    <property type="match status" value="1"/>
</dbReference>
<organism evidence="3 4">
    <name type="scientific">Ophiocordyceps australis</name>
    <dbReference type="NCBI Taxonomy" id="1399860"/>
    <lineage>
        <taxon>Eukaryota</taxon>
        <taxon>Fungi</taxon>
        <taxon>Dikarya</taxon>
        <taxon>Ascomycota</taxon>
        <taxon>Pezizomycotina</taxon>
        <taxon>Sordariomycetes</taxon>
        <taxon>Hypocreomycetidae</taxon>
        <taxon>Hypocreales</taxon>
        <taxon>Ophiocordycipitaceae</taxon>
        <taxon>Ophiocordyceps</taxon>
    </lineage>
</organism>
<feature type="compositionally biased region" description="Basic residues" evidence="1">
    <location>
        <begin position="320"/>
        <end position="329"/>
    </location>
</feature>
<dbReference type="OrthoDB" id="21470at2759"/>
<dbReference type="PANTHER" id="PTHR12323:SF0">
    <property type="entry name" value="CALCIUM HOMEOSTASIS ENDOPLASMIC RETICULUM PROTEIN"/>
    <property type="match status" value="1"/>
</dbReference>
<evidence type="ECO:0000313" key="3">
    <source>
        <dbReference type="EMBL" id="PHH73521.1"/>
    </source>
</evidence>
<comment type="caution">
    <text evidence="3">The sequence shown here is derived from an EMBL/GenBank/DDBJ whole genome shotgun (WGS) entry which is preliminary data.</text>
</comment>
<dbReference type="SMART" id="SM00582">
    <property type="entry name" value="RPR"/>
    <property type="match status" value="1"/>
</dbReference>
<proteinExistence type="predicted"/>
<dbReference type="InterPro" id="IPR006569">
    <property type="entry name" value="CID_dom"/>
</dbReference>
<evidence type="ECO:0000259" key="2">
    <source>
        <dbReference type="PROSITE" id="PS51391"/>
    </source>
</evidence>
<dbReference type="AlphaFoldDB" id="A0A2C5Z2V3"/>